<dbReference type="Pfam" id="PF04972">
    <property type="entry name" value="BON"/>
    <property type="match status" value="1"/>
</dbReference>
<dbReference type="AlphaFoldDB" id="B9XCC6"/>
<evidence type="ECO:0000313" key="5">
    <source>
        <dbReference type="Proteomes" id="UP000003688"/>
    </source>
</evidence>
<feature type="compositionally biased region" description="Low complexity" evidence="1">
    <location>
        <begin position="281"/>
        <end position="297"/>
    </location>
</feature>
<dbReference type="Proteomes" id="UP000003688">
    <property type="component" value="Unassembled WGS sequence"/>
</dbReference>
<dbReference type="PROSITE" id="PS50914">
    <property type="entry name" value="BON"/>
    <property type="match status" value="1"/>
</dbReference>
<dbReference type="Gene3D" id="3.40.1520.20">
    <property type="match status" value="1"/>
</dbReference>
<feature type="signal peptide" evidence="2">
    <location>
        <begin position="1"/>
        <end position="21"/>
    </location>
</feature>
<feature type="chain" id="PRO_5002894640" evidence="2">
    <location>
        <begin position="22"/>
        <end position="308"/>
    </location>
</feature>
<evidence type="ECO:0000259" key="3">
    <source>
        <dbReference type="PROSITE" id="PS50914"/>
    </source>
</evidence>
<comment type="caution">
    <text evidence="4">The sequence shown here is derived from an EMBL/GenBank/DDBJ whole genome shotgun (WGS) entry which is preliminary data.</text>
</comment>
<feature type="compositionally biased region" description="Polar residues" evidence="1">
    <location>
        <begin position="202"/>
        <end position="233"/>
    </location>
</feature>
<feature type="region of interest" description="Disordered" evidence="1">
    <location>
        <begin position="247"/>
        <end position="308"/>
    </location>
</feature>
<proteinExistence type="predicted"/>
<gene>
    <name evidence="4" type="ORF">Cflav_PD5229</name>
</gene>
<reference evidence="4 5" key="1">
    <citation type="journal article" date="2011" name="J. Bacteriol.">
        <title>Genome sequence of 'Pedosphaera parvula' Ellin514, an aerobic Verrucomicrobial isolate from pasture soil.</title>
        <authorList>
            <person name="Kant R."/>
            <person name="van Passel M.W."/>
            <person name="Sangwan P."/>
            <person name="Palva A."/>
            <person name="Lucas S."/>
            <person name="Copeland A."/>
            <person name="Lapidus A."/>
            <person name="Glavina Del Rio T."/>
            <person name="Dalin E."/>
            <person name="Tice H."/>
            <person name="Bruce D."/>
            <person name="Goodwin L."/>
            <person name="Pitluck S."/>
            <person name="Chertkov O."/>
            <person name="Larimer F.W."/>
            <person name="Land M.L."/>
            <person name="Hauser L."/>
            <person name="Brettin T.S."/>
            <person name="Detter J.C."/>
            <person name="Han S."/>
            <person name="de Vos W.M."/>
            <person name="Janssen P.H."/>
            <person name="Smidt H."/>
        </authorList>
    </citation>
    <scope>NUCLEOTIDE SEQUENCE [LARGE SCALE GENOMIC DNA]</scope>
    <source>
        <strain evidence="4 5">Ellin514</strain>
    </source>
</reference>
<feature type="region of interest" description="Disordered" evidence="1">
    <location>
        <begin position="28"/>
        <end position="112"/>
    </location>
</feature>
<keyword evidence="5" id="KW-1185">Reference proteome</keyword>
<name>B9XCC6_PEDPL</name>
<feature type="region of interest" description="Disordered" evidence="1">
    <location>
        <begin position="187"/>
        <end position="233"/>
    </location>
</feature>
<accession>B9XCC6</accession>
<evidence type="ECO:0000256" key="2">
    <source>
        <dbReference type="SAM" id="SignalP"/>
    </source>
</evidence>
<feature type="compositionally biased region" description="Polar residues" evidence="1">
    <location>
        <begin position="68"/>
        <end position="112"/>
    </location>
</feature>
<feature type="compositionally biased region" description="Low complexity" evidence="1">
    <location>
        <begin position="28"/>
        <end position="67"/>
    </location>
</feature>
<dbReference type="RefSeq" id="WP_007413474.1">
    <property type="nucleotide sequence ID" value="NZ_ABOX02000004.1"/>
</dbReference>
<organism evidence="4 5">
    <name type="scientific">Pedosphaera parvula (strain Ellin514)</name>
    <dbReference type="NCBI Taxonomy" id="320771"/>
    <lineage>
        <taxon>Bacteria</taxon>
        <taxon>Pseudomonadati</taxon>
        <taxon>Verrucomicrobiota</taxon>
        <taxon>Pedosphaerae</taxon>
        <taxon>Pedosphaerales</taxon>
        <taxon>Pedosphaeraceae</taxon>
        <taxon>Pedosphaera</taxon>
    </lineage>
</organism>
<protein>
    <submittedName>
        <fullName evidence="4">Transport-associated protein</fullName>
    </submittedName>
</protein>
<evidence type="ECO:0000256" key="1">
    <source>
        <dbReference type="SAM" id="MobiDB-lite"/>
    </source>
</evidence>
<dbReference type="EMBL" id="ABOX02000004">
    <property type="protein sequence ID" value="EEF62594.1"/>
    <property type="molecule type" value="Genomic_DNA"/>
</dbReference>
<evidence type="ECO:0000313" key="4">
    <source>
        <dbReference type="EMBL" id="EEF62594.1"/>
    </source>
</evidence>
<dbReference type="InterPro" id="IPR007055">
    <property type="entry name" value="BON_dom"/>
</dbReference>
<keyword evidence="2" id="KW-0732">Signal</keyword>
<feature type="compositionally biased region" description="Pro residues" evidence="1">
    <location>
        <begin position="252"/>
        <end position="275"/>
    </location>
</feature>
<feature type="domain" description="BON" evidence="3">
    <location>
        <begin position="114"/>
        <end position="184"/>
    </location>
</feature>
<sequence length="308" mass="30478" precursor="true">MKKILSTIGALVVLSAVTAESQTGGAVQNNNALNSSQSAAQTPALNQNQTSTGQGTGTSVSGVSSNQLTGSGTNQNNLTPASSPGATNRFYSTNRTGSSFNTNSRMQDRAATQSDRALLLRIRQSVLTQPQAGGAKAPVNVIVDQGVVTLVGSVPTIQEKDRILAQVQAQPGLVRVVDQLAVGASSASSSAVGGTGGAIDTTAPNASGATGGAVTTDSTTISSSPAEQLPTKNAVTTGFTTQTPVYAAPPAVAQPPPVPVTPPTQPAVVAPPLPPGAQSQPGAAVNAVNPAPTAPGAQPLPPRTGTNP</sequence>